<dbReference type="InterPro" id="IPR051681">
    <property type="entry name" value="Ser/Thr_Kinases-Pseudokinases"/>
</dbReference>
<evidence type="ECO:0000313" key="3">
    <source>
        <dbReference type="Proteomes" id="UP000232688"/>
    </source>
</evidence>
<dbReference type="PROSITE" id="PS50011">
    <property type="entry name" value="PROTEIN_KINASE_DOM"/>
    <property type="match status" value="1"/>
</dbReference>
<dbReference type="SUPFAM" id="SSF56112">
    <property type="entry name" value="Protein kinase-like (PK-like)"/>
    <property type="match status" value="1"/>
</dbReference>
<dbReference type="InterPro" id="IPR001245">
    <property type="entry name" value="Ser-Thr/Tyr_kinase_cat_dom"/>
</dbReference>
<dbReference type="PANTHER" id="PTHR44329">
    <property type="entry name" value="SERINE/THREONINE-PROTEIN KINASE TNNI3K-RELATED"/>
    <property type="match status" value="1"/>
</dbReference>
<comment type="caution">
    <text evidence="2">The sequence shown here is derived from an EMBL/GenBank/DDBJ whole genome shotgun (WGS) entry which is preliminary data.</text>
</comment>
<evidence type="ECO:0000313" key="2">
    <source>
        <dbReference type="EMBL" id="PKC69107.1"/>
    </source>
</evidence>
<reference evidence="2 3" key="2">
    <citation type="submission" date="2017-10" db="EMBL/GenBank/DDBJ databases">
        <title>Genome analyses suggest a sexual origin of heterokaryosis in a supposedly ancient asexual fungus.</title>
        <authorList>
            <person name="Corradi N."/>
            <person name="Sedzielewska K."/>
            <person name="Noel J."/>
            <person name="Charron P."/>
            <person name="Farinelli L."/>
            <person name="Marton T."/>
            <person name="Kruger M."/>
            <person name="Pelin A."/>
            <person name="Brachmann A."/>
            <person name="Corradi N."/>
        </authorList>
    </citation>
    <scope>NUCLEOTIDE SEQUENCE [LARGE SCALE GENOMIC DNA]</scope>
    <source>
        <strain evidence="2 3">A1</strain>
    </source>
</reference>
<dbReference type="VEuPathDB" id="FungiDB:RhiirA1_440209"/>
<feature type="domain" description="Protein kinase" evidence="1">
    <location>
        <begin position="45"/>
        <end position="302"/>
    </location>
</feature>
<dbReference type="Gene3D" id="1.10.510.10">
    <property type="entry name" value="Transferase(Phosphotransferase) domain 1"/>
    <property type="match status" value="1"/>
</dbReference>
<proteinExistence type="predicted"/>
<dbReference type="AlphaFoldDB" id="A0A2N0S0M1"/>
<name>A0A2N0S0M1_9GLOM</name>
<reference evidence="2 3" key="1">
    <citation type="submission" date="2017-10" db="EMBL/GenBank/DDBJ databases">
        <title>Extensive intraspecific genome diversity in a model arbuscular mycorrhizal fungus.</title>
        <authorList>
            <person name="Chen E.C.H."/>
            <person name="Morin E."/>
            <person name="Baudet D."/>
            <person name="Noel J."/>
            <person name="Ndikumana S."/>
            <person name="Charron P."/>
            <person name="St-Onge C."/>
            <person name="Giorgi J."/>
            <person name="Grigoriev I.V."/>
            <person name="Roux C."/>
            <person name="Martin F.M."/>
            <person name="Corradi N."/>
        </authorList>
    </citation>
    <scope>NUCLEOTIDE SEQUENCE [LARGE SCALE GENOMIC DNA]</scope>
    <source>
        <strain evidence="2 3">A1</strain>
    </source>
</reference>
<keyword evidence="2" id="KW-0808">Transferase</keyword>
<dbReference type="EMBL" id="LLXH01000294">
    <property type="protein sequence ID" value="PKC69107.1"/>
    <property type="molecule type" value="Genomic_DNA"/>
</dbReference>
<organism evidence="2 3">
    <name type="scientific">Rhizophagus irregularis</name>
    <dbReference type="NCBI Taxonomy" id="588596"/>
    <lineage>
        <taxon>Eukaryota</taxon>
        <taxon>Fungi</taxon>
        <taxon>Fungi incertae sedis</taxon>
        <taxon>Mucoromycota</taxon>
        <taxon>Glomeromycotina</taxon>
        <taxon>Glomeromycetes</taxon>
        <taxon>Glomerales</taxon>
        <taxon>Glomeraceae</taxon>
        <taxon>Rhizophagus</taxon>
    </lineage>
</organism>
<gene>
    <name evidence="2" type="ORF">RhiirA1_440209</name>
</gene>
<dbReference type="PRINTS" id="PR00109">
    <property type="entry name" value="TYRKINASE"/>
</dbReference>
<dbReference type="Proteomes" id="UP000232688">
    <property type="component" value="Unassembled WGS sequence"/>
</dbReference>
<evidence type="ECO:0000259" key="1">
    <source>
        <dbReference type="PROSITE" id="PS50011"/>
    </source>
</evidence>
<dbReference type="VEuPathDB" id="FungiDB:RhiirFUN_017612"/>
<keyword evidence="2" id="KW-0418">Kinase</keyword>
<dbReference type="GO" id="GO:0005524">
    <property type="term" value="F:ATP binding"/>
    <property type="evidence" value="ECO:0007669"/>
    <property type="project" value="InterPro"/>
</dbReference>
<protein>
    <submittedName>
        <fullName evidence="2">Kinase-like protein</fullName>
    </submittedName>
</protein>
<dbReference type="InterPro" id="IPR011009">
    <property type="entry name" value="Kinase-like_dom_sf"/>
</dbReference>
<dbReference type="GO" id="GO:0004674">
    <property type="term" value="F:protein serine/threonine kinase activity"/>
    <property type="evidence" value="ECO:0007669"/>
    <property type="project" value="TreeGrafter"/>
</dbReference>
<sequence>MSDKTRSAISVPTTYRSQQIDDKWIKWIEDGISKKHIKHYDYKGFKDPKVISSGSFGKVSRAYWRNFRNVLALKTLNDDTAEKIVYELEIQRAVHSCDNIIKFYGITTEIRNNSPKKYMLVMEYADSGTLREYLKKNFINLTWNDKFKMAYQLACAVLCLHEEDIIHRDLHSSNVLVHQNTIKLADFGLSKRIDELVRSNSATGMVRYVDPKKFTLDKKYSLSKKSDIYSIGVLLWEISSGRLPFEGKVNFYLIVNIPQGLRERPIPNTPKDYEKIYTDCWKDKPDDRPDIEEIVTRLETIIAENDSTKDIQSYDSNSYVQKPPKPLSIIEKNNSTKDFQSYDFNSYVQKPLKPHSRLETIIAKNNSTKDFQSYDFNSYVQKPPKPLSIIEKNNSTKDFQSYDFNSYVQKPLKPHSRLETIIAKNNSTKDFQSYDFNSYVQKPPKPLSIIEKNNSTKDFQSYDFNSYVQKPLKPHSRLETIIAKNN</sequence>
<dbReference type="InterPro" id="IPR000719">
    <property type="entry name" value="Prot_kinase_dom"/>
</dbReference>
<dbReference type="VEuPathDB" id="FungiDB:FUN_000230"/>
<dbReference type="Pfam" id="PF07714">
    <property type="entry name" value="PK_Tyr_Ser-Thr"/>
    <property type="match status" value="1"/>
</dbReference>
<accession>A0A2N0S0M1</accession>